<dbReference type="STRING" id="1314674.A0A0D7BHK9"/>
<dbReference type="GO" id="GO:0033550">
    <property type="term" value="F:MAP kinase tyrosine phosphatase activity"/>
    <property type="evidence" value="ECO:0007669"/>
    <property type="project" value="TreeGrafter"/>
</dbReference>
<gene>
    <name evidence="7" type="ORF">CYLTODRAFT_420968</name>
</gene>
<dbReference type="InterPro" id="IPR000387">
    <property type="entry name" value="Tyr_Pase_dom"/>
</dbReference>
<dbReference type="InterPro" id="IPR020422">
    <property type="entry name" value="TYR_PHOSPHATASE_DUAL_dom"/>
</dbReference>
<evidence type="ECO:0000259" key="5">
    <source>
        <dbReference type="PROSITE" id="PS50054"/>
    </source>
</evidence>
<dbReference type="GO" id="GO:0017017">
    <property type="term" value="F:MAP kinase tyrosine/serine/threonine phosphatase activity"/>
    <property type="evidence" value="ECO:0007669"/>
    <property type="project" value="TreeGrafter"/>
</dbReference>
<dbReference type="InterPro" id="IPR029021">
    <property type="entry name" value="Prot-tyrosine_phosphatase-like"/>
</dbReference>
<dbReference type="InterPro" id="IPR000340">
    <property type="entry name" value="Dual-sp_phosphatase_cat-dom"/>
</dbReference>
<proteinExistence type="inferred from homology"/>
<dbReference type="OrthoDB" id="10252009at2759"/>
<organism evidence="7 8">
    <name type="scientific">Cylindrobasidium torrendii FP15055 ss-10</name>
    <dbReference type="NCBI Taxonomy" id="1314674"/>
    <lineage>
        <taxon>Eukaryota</taxon>
        <taxon>Fungi</taxon>
        <taxon>Dikarya</taxon>
        <taxon>Basidiomycota</taxon>
        <taxon>Agaricomycotina</taxon>
        <taxon>Agaricomycetes</taxon>
        <taxon>Agaricomycetidae</taxon>
        <taxon>Agaricales</taxon>
        <taxon>Marasmiineae</taxon>
        <taxon>Physalacriaceae</taxon>
        <taxon>Cylindrobasidium</taxon>
    </lineage>
</organism>
<evidence type="ECO:0000313" key="7">
    <source>
        <dbReference type="EMBL" id="KIY69146.1"/>
    </source>
</evidence>
<evidence type="ECO:0000259" key="6">
    <source>
        <dbReference type="PROSITE" id="PS50056"/>
    </source>
</evidence>
<feature type="domain" description="Tyrosine-protein phosphatase" evidence="5">
    <location>
        <begin position="11"/>
        <end position="154"/>
    </location>
</feature>
<dbReference type="PROSITE" id="PS50054">
    <property type="entry name" value="TYR_PHOSPHATASE_DUAL"/>
    <property type="match status" value="1"/>
</dbReference>
<evidence type="ECO:0000256" key="3">
    <source>
        <dbReference type="ARBA" id="ARBA00022801"/>
    </source>
</evidence>
<protein>
    <recommendedName>
        <fullName evidence="2">protein-tyrosine-phosphatase</fullName>
        <ecNumber evidence="2">3.1.3.48</ecNumber>
    </recommendedName>
</protein>
<evidence type="ECO:0000256" key="1">
    <source>
        <dbReference type="ARBA" id="ARBA00008601"/>
    </source>
</evidence>
<dbReference type="PROSITE" id="PS50056">
    <property type="entry name" value="TYR_PHOSPHATASE_2"/>
    <property type="match status" value="1"/>
</dbReference>
<feature type="domain" description="Tyrosine specific protein phosphatases" evidence="6">
    <location>
        <begin position="81"/>
        <end position="143"/>
    </location>
</feature>
<dbReference type="GO" id="GO:0005737">
    <property type="term" value="C:cytoplasm"/>
    <property type="evidence" value="ECO:0007669"/>
    <property type="project" value="TreeGrafter"/>
</dbReference>
<comment type="similarity">
    <text evidence="1">Belongs to the protein-tyrosine phosphatase family. Non-receptor class dual specificity subfamily.</text>
</comment>
<dbReference type="Gene3D" id="3.90.190.10">
    <property type="entry name" value="Protein tyrosine phosphatase superfamily"/>
    <property type="match status" value="1"/>
</dbReference>
<reference evidence="7 8" key="1">
    <citation type="journal article" date="2015" name="Fungal Genet. Biol.">
        <title>Evolution of novel wood decay mechanisms in Agaricales revealed by the genome sequences of Fistulina hepatica and Cylindrobasidium torrendii.</title>
        <authorList>
            <person name="Floudas D."/>
            <person name="Held B.W."/>
            <person name="Riley R."/>
            <person name="Nagy L.G."/>
            <person name="Koehler G."/>
            <person name="Ransdell A.S."/>
            <person name="Younus H."/>
            <person name="Chow J."/>
            <person name="Chiniquy J."/>
            <person name="Lipzen A."/>
            <person name="Tritt A."/>
            <person name="Sun H."/>
            <person name="Haridas S."/>
            <person name="LaButti K."/>
            <person name="Ohm R.A."/>
            <person name="Kues U."/>
            <person name="Blanchette R.A."/>
            <person name="Grigoriev I.V."/>
            <person name="Minto R.E."/>
            <person name="Hibbett D.S."/>
        </authorList>
    </citation>
    <scope>NUCLEOTIDE SEQUENCE [LARGE SCALE GENOMIC DNA]</scope>
    <source>
        <strain evidence="7 8">FP15055 ss-10</strain>
    </source>
</reference>
<dbReference type="AlphaFoldDB" id="A0A0D7BHK9"/>
<dbReference type="EMBL" id="KN880489">
    <property type="protein sequence ID" value="KIY69146.1"/>
    <property type="molecule type" value="Genomic_DNA"/>
</dbReference>
<dbReference type="Pfam" id="PF00782">
    <property type="entry name" value="DSPc"/>
    <property type="match status" value="1"/>
</dbReference>
<keyword evidence="4" id="KW-0904">Protein phosphatase</keyword>
<evidence type="ECO:0000256" key="4">
    <source>
        <dbReference type="ARBA" id="ARBA00022912"/>
    </source>
</evidence>
<dbReference type="PANTHER" id="PTHR10159:SF519">
    <property type="entry name" value="DUAL SPECIFICITY PROTEIN PHOSPHATASE MPK3"/>
    <property type="match status" value="1"/>
</dbReference>
<dbReference type="GO" id="GO:0043409">
    <property type="term" value="P:negative regulation of MAPK cascade"/>
    <property type="evidence" value="ECO:0007669"/>
    <property type="project" value="TreeGrafter"/>
</dbReference>
<evidence type="ECO:0000313" key="8">
    <source>
        <dbReference type="Proteomes" id="UP000054007"/>
    </source>
</evidence>
<accession>A0A0D7BHK9</accession>
<dbReference type="PANTHER" id="PTHR10159">
    <property type="entry name" value="DUAL SPECIFICITY PROTEIN PHOSPHATASE"/>
    <property type="match status" value="1"/>
</dbReference>
<keyword evidence="3" id="KW-0378">Hydrolase</keyword>
<evidence type="ECO:0000256" key="2">
    <source>
        <dbReference type="ARBA" id="ARBA00013064"/>
    </source>
</evidence>
<keyword evidence="8" id="KW-1185">Reference proteome</keyword>
<dbReference type="SUPFAM" id="SSF52799">
    <property type="entry name" value="(Phosphotyrosine protein) phosphatases II"/>
    <property type="match status" value="1"/>
</dbReference>
<dbReference type="GO" id="GO:0008330">
    <property type="term" value="F:protein tyrosine/threonine phosphatase activity"/>
    <property type="evidence" value="ECO:0007669"/>
    <property type="project" value="TreeGrafter"/>
</dbReference>
<dbReference type="Proteomes" id="UP000054007">
    <property type="component" value="Unassembled WGS sequence"/>
</dbReference>
<name>A0A0D7BHK9_9AGAR</name>
<sequence length="194" mass="21835">MSLDHHLIRDRVSEVLPGFLFIGNMLEARSEVILKRHKVTHVLTVSSNVDRTDTGLSIDHHLIIPEYDNIDDLLCQFSTTFKFIEDAKNDKGAVLIHGAHGMSRAPTIAAAYLIKKESLTAKGALEVVRKARPGIHISPPLLQQLDIYECAYDSSPSDKVFASTKKGSSRHRRPLSFLRRDVTVAFAERIYMRE</sequence>
<dbReference type="EC" id="3.1.3.48" evidence="2"/>
<dbReference type="SMART" id="SM00195">
    <property type="entry name" value="DSPc"/>
    <property type="match status" value="1"/>
</dbReference>
<dbReference type="CDD" id="cd14498">
    <property type="entry name" value="DSP"/>
    <property type="match status" value="1"/>
</dbReference>